<dbReference type="EMBL" id="BJCD01000035">
    <property type="protein sequence ID" value="GDZ93540.1"/>
    <property type="molecule type" value="Genomic_DNA"/>
</dbReference>
<dbReference type="Pfam" id="PF12894">
    <property type="entry name" value="ANAPC4_WD40"/>
    <property type="match status" value="1"/>
</dbReference>
<dbReference type="PROSITE" id="PS00678">
    <property type="entry name" value="WD_REPEATS_1"/>
    <property type="match status" value="5"/>
</dbReference>
<dbReference type="PROSITE" id="PS50082">
    <property type="entry name" value="WD_REPEATS_2"/>
    <property type="match status" value="6"/>
</dbReference>
<protein>
    <submittedName>
        <fullName evidence="6">WD-repeat protein</fullName>
    </submittedName>
</protein>
<sequence>MNKLKLLKLAKQGNCEAISILLTRQLRTKEIIVKVFIKQGCLNIILESNTVPNQESWGKLISKLIDDLGLTFIEQVKVSAKKAGEDIIEWSQTFELIQKSKVDHVFFRDTLFNNPLKQLEKIGEKAIQEANQKIHQSVDELKNTVSETSQNLVGKITDTSNQIQEITSKNLDQTVQKISEVQTTASQSIIETVNELKNTVSETSQNLSEKITDTSNQIQETTSRNLDQTVQKISEVQTVISDGVIETTEQLQKNASQTVREIQNLGKNTEKNIHEFVENTASSFNSFLSKWSIDKNTPVLPYGFFAVAFINEGKTLICSKGDGSVIFWNWLNSKLVKIGDNKQQNFVEFRCHKKTITAFDVSLNEKFLVTSSENEPIKLWDIINQKIICTFGDQSNSVQVIKFSPNSELLASAEADNQIKIWNIKSQLKILNLSSDVNSIRSLCFSENSKFLAGASDDGSIKIWNLSQGKIVCSFPGHNGGTHCILFNSKKQILISGGRDCLIKIWDVKTGNLIYEMNGHKAAITCLAISSDQKNLVSGSFDQTINIWNFNKKKLISTINNHSKVITSLAFSPTNNILASSSIDESVKVWDINFLINKSKLWMKFSVGILFSVVVFSFNLFILKNNNENQCLNFLLDCINQTSYGTAIILLLNITFILSVFISLTILFKIYSSPLRAILSVVKIPIFMMILVILILISGFPFFG</sequence>
<feature type="repeat" description="WD" evidence="3">
    <location>
        <begin position="391"/>
        <end position="432"/>
    </location>
</feature>
<dbReference type="AlphaFoldDB" id="A0A4P5ZBZ6"/>
<keyword evidence="4" id="KW-1133">Transmembrane helix</keyword>
<dbReference type="InterPro" id="IPR050995">
    <property type="entry name" value="WD-F-box_domain-protein"/>
</dbReference>
<gene>
    <name evidence="6" type="ORF">PA905_13790</name>
</gene>
<dbReference type="Pfam" id="PF00400">
    <property type="entry name" value="WD40"/>
    <property type="match status" value="3"/>
</dbReference>
<dbReference type="InterPro" id="IPR024977">
    <property type="entry name" value="Apc4-like_WD40_dom"/>
</dbReference>
<dbReference type="PRINTS" id="PR00320">
    <property type="entry name" value="GPROTEINBRPT"/>
</dbReference>
<dbReference type="PROSITE" id="PS50294">
    <property type="entry name" value="WD_REPEATS_REGION"/>
    <property type="match status" value="6"/>
</dbReference>
<evidence type="ECO:0000259" key="5">
    <source>
        <dbReference type="Pfam" id="PF12894"/>
    </source>
</evidence>
<keyword evidence="2" id="KW-0677">Repeat</keyword>
<dbReference type="SUPFAM" id="SSF50978">
    <property type="entry name" value="WD40 repeat-like"/>
    <property type="match status" value="1"/>
</dbReference>
<dbReference type="SUPFAM" id="SSF58113">
    <property type="entry name" value="Apolipoprotein A-I"/>
    <property type="match status" value="1"/>
</dbReference>
<dbReference type="RefSeq" id="WP_026788551.1">
    <property type="nucleotide sequence ID" value="NZ_BJCD01000035.1"/>
</dbReference>
<dbReference type="InterPro" id="IPR001680">
    <property type="entry name" value="WD40_rpt"/>
</dbReference>
<dbReference type="PANTHER" id="PTHR14604">
    <property type="entry name" value="WD40 REPEAT PF20"/>
    <property type="match status" value="1"/>
</dbReference>
<evidence type="ECO:0000256" key="2">
    <source>
        <dbReference type="ARBA" id="ARBA00022737"/>
    </source>
</evidence>
<dbReference type="InterPro" id="IPR019775">
    <property type="entry name" value="WD40_repeat_CS"/>
</dbReference>
<dbReference type="Gene3D" id="1.20.5.1230">
    <property type="entry name" value="Apolipoprotein A-I"/>
    <property type="match status" value="1"/>
</dbReference>
<feature type="transmembrane region" description="Helical" evidence="4">
    <location>
        <begin position="643"/>
        <end position="668"/>
    </location>
</feature>
<dbReference type="InterPro" id="IPR036322">
    <property type="entry name" value="WD40_repeat_dom_sf"/>
</dbReference>
<evidence type="ECO:0000256" key="3">
    <source>
        <dbReference type="PROSITE-ProRule" id="PRU00221"/>
    </source>
</evidence>
<feature type="repeat" description="WD" evidence="3">
    <location>
        <begin position="559"/>
        <end position="593"/>
    </location>
</feature>
<evidence type="ECO:0000313" key="6">
    <source>
        <dbReference type="EMBL" id="GDZ93540.1"/>
    </source>
</evidence>
<feature type="repeat" description="WD" evidence="3">
    <location>
        <begin position="433"/>
        <end position="474"/>
    </location>
</feature>
<dbReference type="Gene3D" id="2.130.10.10">
    <property type="entry name" value="YVTN repeat-like/Quinoprotein amine dehydrogenase"/>
    <property type="match status" value="2"/>
</dbReference>
<feature type="repeat" description="WD" evidence="3">
    <location>
        <begin position="475"/>
        <end position="516"/>
    </location>
</feature>
<comment type="caution">
    <text evidence="6">The sequence shown here is derived from an EMBL/GenBank/DDBJ whole genome shotgun (WGS) entry which is preliminary data.</text>
</comment>
<dbReference type="PANTHER" id="PTHR14604:SF4">
    <property type="entry name" value="F-BOX DOMAIN-CONTAINING PROTEIN"/>
    <property type="match status" value="1"/>
</dbReference>
<dbReference type="SMART" id="SM00320">
    <property type="entry name" value="WD40"/>
    <property type="match status" value="7"/>
</dbReference>
<reference evidence="7" key="1">
    <citation type="submission" date="2019-02" db="EMBL/GenBank/DDBJ databases">
        <title>Draft genome sequence of Planktothrix agardhii NIES-905.</title>
        <authorList>
            <person name="Yamaguchi H."/>
            <person name="Suzuki S."/>
            <person name="Kawachi M."/>
        </authorList>
    </citation>
    <scope>NUCLEOTIDE SEQUENCE [LARGE SCALE GENOMIC DNA]</scope>
    <source>
        <strain evidence="7">CCAP 1459/11A</strain>
    </source>
</reference>
<name>A0A4P5ZBZ6_PLAAG</name>
<dbReference type="InterPro" id="IPR015943">
    <property type="entry name" value="WD40/YVTN_repeat-like_dom_sf"/>
</dbReference>
<dbReference type="Proteomes" id="UP000299794">
    <property type="component" value="Unassembled WGS sequence"/>
</dbReference>
<keyword evidence="4" id="KW-0812">Transmembrane</keyword>
<dbReference type="CDD" id="cd00200">
    <property type="entry name" value="WD40"/>
    <property type="match status" value="1"/>
</dbReference>
<organism evidence="6 7">
    <name type="scientific">Planktothrix agardhii CCAP 1459/11A</name>
    <dbReference type="NCBI Taxonomy" id="282420"/>
    <lineage>
        <taxon>Bacteria</taxon>
        <taxon>Bacillati</taxon>
        <taxon>Cyanobacteriota</taxon>
        <taxon>Cyanophyceae</taxon>
        <taxon>Oscillatoriophycideae</taxon>
        <taxon>Oscillatoriales</taxon>
        <taxon>Microcoleaceae</taxon>
        <taxon>Planktothrix</taxon>
    </lineage>
</organism>
<feature type="transmembrane region" description="Helical" evidence="4">
    <location>
        <begin position="680"/>
        <end position="703"/>
    </location>
</feature>
<feature type="transmembrane region" description="Helical" evidence="4">
    <location>
        <begin position="601"/>
        <end position="623"/>
    </location>
</feature>
<keyword evidence="4" id="KW-0472">Membrane</keyword>
<keyword evidence="1 3" id="KW-0853">WD repeat</keyword>
<feature type="domain" description="Anaphase-promoting complex subunit 4-like WD40" evidence="5">
    <location>
        <begin position="402"/>
        <end position="488"/>
    </location>
</feature>
<feature type="repeat" description="WD" evidence="3">
    <location>
        <begin position="349"/>
        <end position="390"/>
    </location>
</feature>
<proteinExistence type="predicted"/>
<accession>A0A4P5ZBZ6</accession>
<dbReference type="InterPro" id="IPR020472">
    <property type="entry name" value="WD40_PAC1"/>
</dbReference>
<evidence type="ECO:0000313" key="7">
    <source>
        <dbReference type="Proteomes" id="UP000299794"/>
    </source>
</evidence>
<feature type="repeat" description="WD" evidence="3">
    <location>
        <begin position="517"/>
        <end position="558"/>
    </location>
</feature>
<evidence type="ECO:0000256" key="4">
    <source>
        <dbReference type="SAM" id="Phobius"/>
    </source>
</evidence>
<evidence type="ECO:0000256" key="1">
    <source>
        <dbReference type="ARBA" id="ARBA00022574"/>
    </source>
</evidence>